<proteinExistence type="predicted"/>
<sequence>MIAAEWVTYLELMYHSIKPYKYPPNNNLAALGQIEILNSDIYALQQWTRRSMASAYKISYIIDFLTYRMTKDDNMEHSALLTEDYKHIASGIDAYRDRLEALASIAISLIQVIDSRRSLTETLNISRLTYLALSFIPLTFVTGLFGMNDNVAPGGRIFGLYFAVSIPLCILVFLIVHPPTSTLGAFAARIWRSRTIQNFVV</sequence>
<protein>
    <submittedName>
        <fullName evidence="6">Uncharacterized protein</fullName>
    </submittedName>
</protein>
<evidence type="ECO:0000256" key="4">
    <source>
        <dbReference type="ARBA" id="ARBA00023136"/>
    </source>
</evidence>
<dbReference type="GO" id="GO:0016020">
    <property type="term" value="C:membrane"/>
    <property type="evidence" value="ECO:0007669"/>
    <property type="project" value="UniProtKB-SubCell"/>
</dbReference>
<dbReference type="EMBL" id="CAJPDT010000153">
    <property type="protein sequence ID" value="CAF9941657.1"/>
    <property type="molecule type" value="Genomic_DNA"/>
</dbReference>
<keyword evidence="2 5" id="KW-0812">Transmembrane</keyword>
<comment type="caution">
    <text evidence="6">The sequence shown here is derived from an EMBL/GenBank/DDBJ whole genome shotgun (WGS) entry which is preliminary data.</text>
</comment>
<organism evidence="6 7">
    <name type="scientific">Imshaugia aleurites</name>
    <dbReference type="NCBI Taxonomy" id="172621"/>
    <lineage>
        <taxon>Eukaryota</taxon>
        <taxon>Fungi</taxon>
        <taxon>Dikarya</taxon>
        <taxon>Ascomycota</taxon>
        <taxon>Pezizomycotina</taxon>
        <taxon>Lecanoromycetes</taxon>
        <taxon>OSLEUM clade</taxon>
        <taxon>Lecanoromycetidae</taxon>
        <taxon>Lecanorales</taxon>
        <taxon>Lecanorineae</taxon>
        <taxon>Parmeliaceae</taxon>
        <taxon>Imshaugia</taxon>
    </lineage>
</organism>
<evidence type="ECO:0000256" key="5">
    <source>
        <dbReference type="SAM" id="Phobius"/>
    </source>
</evidence>
<dbReference type="SUPFAM" id="SSF144083">
    <property type="entry name" value="Magnesium transport protein CorA, transmembrane region"/>
    <property type="match status" value="1"/>
</dbReference>
<dbReference type="AlphaFoldDB" id="A0A8H3PII9"/>
<reference evidence="6" key="1">
    <citation type="submission" date="2021-03" db="EMBL/GenBank/DDBJ databases">
        <authorList>
            <person name="Tagirdzhanova G."/>
        </authorList>
    </citation>
    <scope>NUCLEOTIDE SEQUENCE</scope>
</reference>
<comment type="subcellular location">
    <subcellularLocation>
        <location evidence="1">Membrane</location>
        <topology evidence="1">Multi-pass membrane protein</topology>
    </subcellularLocation>
</comment>
<dbReference type="Proteomes" id="UP000664534">
    <property type="component" value="Unassembled WGS sequence"/>
</dbReference>
<evidence type="ECO:0000313" key="6">
    <source>
        <dbReference type="EMBL" id="CAF9941657.1"/>
    </source>
</evidence>
<accession>A0A8H3PII9</accession>
<evidence type="ECO:0000256" key="2">
    <source>
        <dbReference type="ARBA" id="ARBA00022692"/>
    </source>
</evidence>
<evidence type="ECO:0000313" key="7">
    <source>
        <dbReference type="Proteomes" id="UP000664534"/>
    </source>
</evidence>
<dbReference type="InterPro" id="IPR045863">
    <property type="entry name" value="CorA_TM1_TM2"/>
</dbReference>
<dbReference type="OrthoDB" id="5428055at2759"/>
<name>A0A8H3PII9_9LECA</name>
<feature type="transmembrane region" description="Helical" evidence="5">
    <location>
        <begin position="125"/>
        <end position="145"/>
    </location>
</feature>
<dbReference type="GO" id="GO:0046873">
    <property type="term" value="F:metal ion transmembrane transporter activity"/>
    <property type="evidence" value="ECO:0007669"/>
    <property type="project" value="InterPro"/>
</dbReference>
<evidence type="ECO:0000256" key="1">
    <source>
        <dbReference type="ARBA" id="ARBA00004141"/>
    </source>
</evidence>
<keyword evidence="4 5" id="KW-0472">Membrane</keyword>
<feature type="transmembrane region" description="Helical" evidence="5">
    <location>
        <begin position="157"/>
        <end position="176"/>
    </location>
</feature>
<keyword evidence="7" id="KW-1185">Reference proteome</keyword>
<dbReference type="InterPro" id="IPR002523">
    <property type="entry name" value="MgTranspt_CorA/ZnTranspt_ZntB"/>
</dbReference>
<evidence type="ECO:0000256" key="3">
    <source>
        <dbReference type="ARBA" id="ARBA00022989"/>
    </source>
</evidence>
<gene>
    <name evidence="6" type="ORF">IMSHALPRED_002836</name>
</gene>
<dbReference type="Gene3D" id="1.20.58.340">
    <property type="entry name" value="Magnesium transport protein CorA, transmembrane region"/>
    <property type="match status" value="1"/>
</dbReference>
<keyword evidence="3 5" id="KW-1133">Transmembrane helix</keyword>
<dbReference type="Pfam" id="PF01544">
    <property type="entry name" value="CorA"/>
    <property type="match status" value="1"/>
</dbReference>